<dbReference type="Proteomes" id="UP000823630">
    <property type="component" value="Unassembled WGS sequence"/>
</dbReference>
<accession>A0A9D9DFH2</accession>
<proteinExistence type="predicted"/>
<protein>
    <submittedName>
        <fullName evidence="2">Outer membrane beta-barrel protein</fullName>
    </submittedName>
</protein>
<feature type="signal peptide" evidence="1">
    <location>
        <begin position="1"/>
        <end position="20"/>
    </location>
</feature>
<sequence>MKKIVLTSLLAVFAAASANAADYFVGGAASLKLNDEHTNVMGIAPEVGWKYNDNWDFGIGAGFMYNGDLTSADLVDIDRYEYGVDLFARYKVAQWGNFKLLLKGTVGADFATYSSDMDAIDGETSIALGASIAPMVTYDVSEAFTLYANLNFMGISAGYTFENEDLNIDDGWNIGLFGDSANVLNTGSFQIGFLYNF</sequence>
<evidence type="ECO:0000313" key="3">
    <source>
        <dbReference type="Proteomes" id="UP000823630"/>
    </source>
</evidence>
<evidence type="ECO:0000256" key="1">
    <source>
        <dbReference type="SAM" id="SignalP"/>
    </source>
</evidence>
<comment type="caution">
    <text evidence="2">The sequence shown here is derived from an EMBL/GenBank/DDBJ whole genome shotgun (WGS) entry which is preliminary data.</text>
</comment>
<name>A0A9D9DFH2_9PROT</name>
<gene>
    <name evidence="2" type="ORF">IAC69_04145</name>
</gene>
<reference evidence="2" key="2">
    <citation type="journal article" date="2021" name="PeerJ">
        <title>Extensive microbial diversity within the chicken gut microbiome revealed by metagenomics and culture.</title>
        <authorList>
            <person name="Gilroy R."/>
            <person name="Ravi A."/>
            <person name="Getino M."/>
            <person name="Pursley I."/>
            <person name="Horton D.L."/>
            <person name="Alikhan N.F."/>
            <person name="Baker D."/>
            <person name="Gharbi K."/>
            <person name="Hall N."/>
            <person name="Watson M."/>
            <person name="Adriaenssens E.M."/>
            <person name="Foster-Nyarko E."/>
            <person name="Jarju S."/>
            <person name="Secka A."/>
            <person name="Antonio M."/>
            <person name="Oren A."/>
            <person name="Chaudhuri R.R."/>
            <person name="La Ragione R."/>
            <person name="Hildebrand F."/>
            <person name="Pallen M.J."/>
        </authorList>
    </citation>
    <scope>NUCLEOTIDE SEQUENCE</scope>
    <source>
        <strain evidence="2">8207</strain>
    </source>
</reference>
<keyword evidence="1" id="KW-0732">Signal</keyword>
<reference evidence="2" key="1">
    <citation type="submission" date="2020-10" db="EMBL/GenBank/DDBJ databases">
        <authorList>
            <person name="Gilroy R."/>
        </authorList>
    </citation>
    <scope>NUCLEOTIDE SEQUENCE</scope>
    <source>
        <strain evidence="2">8207</strain>
    </source>
</reference>
<dbReference type="EMBL" id="JADINC010000069">
    <property type="protein sequence ID" value="MBO8425638.1"/>
    <property type="molecule type" value="Genomic_DNA"/>
</dbReference>
<evidence type="ECO:0000313" key="2">
    <source>
        <dbReference type="EMBL" id="MBO8425638.1"/>
    </source>
</evidence>
<dbReference type="AlphaFoldDB" id="A0A9D9DFH2"/>
<organism evidence="2 3">
    <name type="scientific">Candidatus Enterousia avistercoris</name>
    <dbReference type="NCBI Taxonomy" id="2840788"/>
    <lineage>
        <taxon>Bacteria</taxon>
        <taxon>Pseudomonadati</taxon>
        <taxon>Pseudomonadota</taxon>
        <taxon>Alphaproteobacteria</taxon>
        <taxon>Candidatus Enterousia</taxon>
    </lineage>
</organism>
<feature type="chain" id="PRO_5039721383" evidence="1">
    <location>
        <begin position="21"/>
        <end position="197"/>
    </location>
</feature>